<accession>A0A4S1CBB2</accession>
<organism evidence="2 3">
    <name type="scientific">Geomonas terrae</name>
    <dbReference type="NCBI Taxonomy" id="2562681"/>
    <lineage>
        <taxon>Bacteria</taxon>
        <taxon>Pseudomonadati</taxon>
        <taxon>Thermodesulfobacteriota</taxon>
        <taxon>Desulfuromonadia</taxon>
        <taxon>Geobacterales</taxon>
        <taxon>Geobacteraceae</taxon>
        <taxon>Geomonas</taxon>
    </lineage>
</organism>
<feature type="chain" id="PRO_5020846134" evidence="1">
    <location>
        <begin position="25"/>
        <end position="304"/>
    </location>
</feature>
<dbReference type="Pfam" id="PF13557">
    <property type="entry name" value="Phenol_MetA_deg"/>
    <property type="match status" value="1"/>
</dbReference>
<reference evidence="2 3" key="1">
    <citation type="submission" date="2019-04" db="EMBL/GenBank/DDBJ databases">
        <title>Geobacter oryzae sp. nov., ferric-reducing bacteria isolated from paddy soil.</title>
        <authorList>
            <person name="Xu Z."/>
            <person name="Masuda Y."/>
            <person name="Itoh H."/>
            <person name="Senoo K."/>
        </authorList>
    </citation>
    <scope>NUCLEOTIDE SEQUENCE [LARGE SCALE GENOMIC DNA]</scope>
    <source>
        <strain evidence="2 3">Red111</strain>
    </source>
</reference>
<keyword evidence="1" id="KW-0732">Signal</keyword>
<dbReference type="Proteomes" id="UP000306416">
    <property type="component" value="Unassembled WGS sequence"/>
</dbReference>
<gene>
    <name evidence="2" type="ORF">E4633_18810</name>
</gene>
<keyword evidence="3" id="KW-1185">Reference proteome</keyword>
<name>A0A4S1CBB2_9BACT</name>
<dbReference type="SUPFAM" id="SSF56935">
    <property type="entry name" value="Porins"/>
    <property type="match status" value="1"/>
</dbReference>
<evidence type="ECO:0000313" key="3">
    <source>
        <dbReference type="Proteomes" id="UP000306416"/>
    </source>
</evidence>
<evidence type="ECO:0000313" key="2">
    <source>
        <dbReference type="EMBL" id="TGU70250.1"/>
    </source>
</evidence>
<evidence type="ECO:0000256" key="1">
    <source>
        <dbReference type="SAM" id="SignalP"/>
    </source>
</evidence>
<sequence length="304" mass="33040">MKFSKRIIPLSLVALCTCAGLSWGADAPATPRPFGPTISAFGPAGTGFPVGKLGVLLNYQYCETDGIRKGSNEVNENDELSKNVGVVKLRYGITEGLDVRTATPLYDVYKKNNVTGAGEHLGWIGDTAIALHNVLMNQSKGALFDLAVDVGLVVPTTDVNSKSVDFVGNAAWGTGGAVGLTYSTGSHRLDQEIHVYTFTEGSHSYRKPTYIRSTTAWGYAMNEYFDMGAESQFDWNASSEKDGKSQNDSKNEWYAGPKVAFKYKPCGFAAGLAAMFPFARWYEANTPSEGYRIELKLSKTFDLL</sequence>
<dbReference type="AlphaFoldDB" id="A0A4S1CBB2"/>
<dbReference type="InterPro" id="IPR025737">
    <property type="entry name" value="FApF"/>
</dbReference>
<dbReference type="RefSeq" id="WP_135872625.1">
    <property type="nucleotide sequence ID" value="NZ_SRSC01000005.1"/>
</dbReference>
<dbReference type="EMBL" id="SRSC01000005">
    <property type="protein sequence ID" value="TGU70250.1"/>
    <property type="molecule type" value="Genomic_DNA"/>
</dbReference>
<proteinExistence type="predicted"/>
<comment type="caution">
    <text evidence="2">The sequence shown here is derived from an EMBL/GenBank/DDBJ whole genome shotgun (WGS) entry which is preliminary data.</text>
</comment>
<feature type="signal peptide" evidence="1">
    <location>
        <begin position="1"/>
        <end position="24"/>
    </location>
</feature>
<protein>
    <submittedName>
        <fullName evidence="2">Transporter</fullName>
    </submittedName>
</protein>